<accession>A0ABQ4VXF8</accession>
<sequence>MFGIPRHQAGAHAADLAAPAVHLEFGAASQGHHQLVMTVGVGVGLFIEAQEAGN</sequence>
<gene>
    <name evidence="1" type="ORF">TUM20286_08320</name>
</gene>
<name>A0ABQ4VXF8_9PSED</name>
<proteinExistence type="predicted"/>
<evidence type="ECO:0000313" key="1">
    <source>
        <dbReference type="EMBL" id="GJN51080.1"/>
    </source>
</evidence>
<evidence type="ECO:0000313" key="2">
    <source>
        <dbReference type="Proteomes" id="UP001054892"/>
    </source>
</evidence>
<comment type="caution">
    <text evidence="1">The sequence shown here is derived from an EMBL/GenBank/DDBJ whole genome shotgun (WGS) entry which is preliminary data.</text>
</comment>
<dbReference type="Proteomes" id="UP001054892">
    <property type="component" value="Unassembled WGS sequence"/>
</dbReference>
<protein>
    <submittedName>
        <fullName evidence="1">Uncharacterized protein</fullName>
    </submittedName>
</protein>
<organism evidence="1 2">
    <name type="scientific">Pseudomonas tohonis</name>
    <dbReference type="NCBI Taxonomy" id="2725477"/>
    <lineage>
        <taxon>Bacteria</taxon>
        <taxon>Pseudomonadati</taxon>
        <taxon>Pseudomonadota</taxon>
        <taxon>Gammaproteobacteria</taxon>
        <taxon>Pseudomonadales</taxon>
        <taxon>Pseudomonadaceae</taxon>
        <taxon>Pseudomonas</taxon>
    </lineage>
</organism>
<dbReference type="EMBL" id="BQKM01000001">
    <property type="protein sequence ID" value="GJN51080.1"/>
    <property type="molecule type" value="Genomic_DNA"/>
</dbReference>
<keyword evidence="2" id="KW-1185">Reference proteome</keyword>
<reference evidence="1 2" key="1">
    <citation type="submission" date="2021-12" db="EMBL/GenBank/DDBJ databases">
        <title>Characterization of novel class B3 metallo-beta-lactamase from novel Pseudomonas species.</title>
        <authorList>
            <person name="Yamada K."/>
            <person name="Aoki K."/>
            <person name="Ishii Y."/>
        </authorList>
    </citation>
    <scope>NUCLEOTIDE SEQUENCE [LARGE SCALE GENOMIC DNA]</scope>
    <source>
        <strain evidence="1 2">TUM20286</strain>
    </source>
</reference>